<evidence type="ECO:0000256" key="1">
    <source>
        <dbReference type="SAM" id="Phobius"/>
    </source>
</evidence>
<accession>A0A0B0IEE5</accession>
<gene>
    <name evidence="2" type="ORF">LQ50_16195</name>
</gene>
<feature type="transmembrane region" description="Helical" evidence="1">
    <location>
        <begin position="37"/>
        <end position="56"/>
    </location>
</feature>
<evidence type="ECO:0000313" key="3">
    <source>
        <dbReference type="Proteomes" id="UP000030832"/>
    </source>
</evidence>
<keyword evidence="1" id="KW-0812">Transmembrane</keyword>
<keyword evidence="3" id="KW-1185">Reference proteome</keyword>
<dbReference type="AlphaFoldDB" id="A0A0B0IEE5"/>
<dbReference type="Proteomes" id="UP000030832">
    <property type="component" value="Unassembled WGS sequence"/>
</dbReference>
<sequence>MSKGNSSKLEKWRAKYGAIAIALSCLSSTVVTWGNNWILTGVLALGVLTCGMIGIFDIKRAKSGEQGAGNN</sequence>
<dbReference type="STRING" id="333138.LQ50_16195"/>
<evidence type="ECO:0000313" key="2">
    <source>
        <dbReference type="EMBL" id="KHF39247.1"/>
    </source>
</evidence>
<protein>
    <recommendedName>
        <fullName evidence="4">Lipoprotein</fullName>
    </recommendedName>
</protein>
<feature type="transmembrane region" description="Helical" evidence="1">
    <location>
        <begin position="12"/>
        <end position="31"/>
    </location>
</feature>
<organism evidence="2 3">
    <name type="scientific">Halalkalibacter okhensis</name>
    <dbReference type="NCBI Taxonomy" id="333138"/>
    <lineage>
        <taxon>Bacteria</taxon>
        <taxon>Bacillati</taxon>
        <taxon>Bacillota</taxon>
        <taxon>Bacilli</taxon>
        <taxon>Bacillales</taxon>
        <taxon>Bacillaceae</taxon>
        <taxon>Halalkalibacter</taxon>
    </lineage>
</organism>
<comment type="caution">
    <text evidence="2">The sequence shown here is derived from an EMBL/GenBank/DDBJ whole genome shotgun (WGS) entry which is preliminary data.</text>
</comment>
<proteinExistence type="predicted"/>
<keyword evidence="1" id="KW-1133">Transmembrane helix</keyword>
<dbReference type="eggNOG" id="ENOG5033EN8">
    <property type="taxonomic scope" value="Bacteria"/>
</dbReference>
<dbReference type="EMBL" id="JRJU01000021">
    <property type="protein sequence ID" value="KHF39247.1"/>
    <property type="molecule type" value="Genomic_DNA"/>
</dbReference>
<keyword evidence="1" id="KW-0472">Membrane</keyword>
<dbReference type="RefSeq" id="WP_034630888.1">
    <property type="nucleotide sequence ID" value="NZ_JRJU01000021.1"/>
</dbReference>
<evidence type="ECO:0008006" key="4">
    <source>
        <dbReference type="Google" id="ProtNLM"/>
    </source>
</evidence>
<reference evidence="2 3" key="1">
    <citation type="submission" date="2014-09" db="EMBL/GenBank/DDBJ databases">
        <title>Genome sequencing and annotation of Bacillus Okhensis strain Kh10-101T.</title>
        <authorList>
            <person name="Prakash J.S."/>
        </authorList>
    </citation>
    <scope>NUCLEOTIDE SEQUENCE [LARGE SCALE GENOMIC DNA]</scope>
    <source>
        <strain evidence="3">Kh10-101T</strain>
    </source>
</reference>
<name>A0A0B0IEE5_9BACI</name>